<comment type="caution">
    <text evidence="2">The sequence shown here is derived from an EMBL/GenBank/DDBJ whole genome shotgun (WGS) entry which is preliminary data.</text>
</comment>
<dbReference type="InterPro" id="IPR036291">
    <property type="entry name" value="NAD(P)-bd_dom_sf"/>
</dbReference>
<name>A0A2S9H0N8_9BURK</name>
<dbReference type="GO" id="GO:0044877">
    <property type="term" value="F:protein-containing complex binding"/>
    <property type="evidence" value="ECO:0007669"/>
    <property type="project" value="TreeGrafter"/>
</dbReference>
<evidence type="ECO:0000313" key="2">
    <source>
        <dbReference type="EMBL" id="PRC93541.1"/>
    </source>
</evidence>
<evidence type="ECO:0000259" key="1">
    <source>
        <dbReference type="Pfam" id="PF01370"/>
    </source>
</evidence>
<dbReference type="EMBL" id="PUGF01000006">
    <property type="protein sequence ID" value="PRC93541.1"/>
    <property type="molecule type" value="Genomic_DNA"/>
</dbReference>
<dbReference type="OrthoDB" id="5565437at2"/>
<protein>
    <submittedName>
        <fullName evidence="2">NADH(P)-binding</fullName>
    </submittedName>
</protein>
<dbReference type="Proteomes" id="UP000237839">
    <property type="component" value="Unassembled WGS sequence"/>
</dbReference>
<dbReference type="Gene3D" id="3.40.50.720">
    <property type="entry name" value="NAD(P)-binding Rossmann-like Domain"/>
    <property type="match status" value="1"/>
</dbReference>
<feature type="domain" description="NAD-dependent epimerase/dehydratase" evidence="1">
    <location>
        <begin position="119"/>
        <end position="209"/>
    </location>
</feature>
<reference evidence="2 3" key="1">
    <citation type="submission" date="2018-02" db="EMBL/GenBank/DDBJ databases">
        <title>Solimicrobium silvestre gen. nov., sp. nov., isolated from alpine forest soil.</title>
        <authorList>
            <person name="Margesin R."/>
            <person name="Albuquerque L."/>
            <person name="Zhang D.-C."/>
            <person name="Froufe H.J.C."/>
            <person name="Severino R."/>
            <person name="Roxo I."/>
            <person name="Egas C."/>
            <person name="Da Costa M.S."/>
        </authorList>
    </citation>
    <scope>NUCLEOTIDE SEQUENCE [LARGE SCALE GENOMIC DNA]</scope>
    <source>
        <strain evidence="2 3">S20-91</strain>
    </source>
</reference>
<dbReference type="PANTHER" id="PTHR12126:SF11">
    <property type="entry name" value="NADH DEHYDROGENASE [UBIQUINONE] 1 ALPHA SUBCOMPLEX SUBUNIT 9, MITOCHONDRIAL"/>
    <property type="match status" value="1"/>
</dbReference>
<keyword evidence="3" id="KW-1185">Reference proteome</keyword>
<dbReference type="SUPFAM" id="SSF51735">
    <property type="entry name" value="NAD(P)-binding Rossmann-fold domains"/>
    <property type="match status" value="1"/>
</dbReference>
<dbReference type="Pfam" id="PF01370">
    <property type="entry name" value="Epimerase"/>
    <property type="match status" value="1"/>
</dbReference>
<evidence type="ECO:0000313" key="3">
    <source>
        <dbReference type="Proteomes" id="UP000237839"/>
    </source>
</evidence>
<sequence length="298" mass="33793">MSEIENNKFQAIGVLGATSFVGVSVLQQLEIADRSVFAFSRRTVTQFTGGIKWLQIEADSMQQNAAENKIPLWICLAPIAVLPEYFTLLEAHCVRRVVALSSTSRFTKDNSSDRNERILSKQLADAEARLQIWAESRCVEWVILRPTLIYGFGRDKNISEIANFIRRFGFFPLLGKASGLRQPIHAQDVAEACFDALCASSSANHAYNISGDEVLTYREMVSRICFALDKRPRMLSIPLWMFSMTVTVLRILPRYRKWSGAMAERMNCDMVFDHLEAKQDFGFNPRKFALTSTDIPKC</sequence>
<proteinExistence type="predicted"/>
<dbReference type="PANTHER" id="PTHR12126">
    <property type="entry name" value="NADH-UBIQUINONE OXIDOREDUCTASE 39 KDA SUBUNIT-RELATED"/>
    <property type="match status" value="1"/>
</dbReference>
<dbReference type="InterPro" id="IPR001509">
    <property type="entry name" value="Epimerase_deHydtase"/>
</dbReference>
<gene>
    <name evidence="2" type="ORF">S2091_1542</name>
</gene>
<accession>A0A2S9H0N8</accession>
<dbReference type="RefSeq" id="WP_105531215.1">
    <property type="nucleotide sequence ID" value="NZ_PUGF01000006.1"/>
</dbReference>
<organism evidence="2 3">
    <name type="scientific">Solimicrobium silvestre</name>
    <dbReference type="NCBI Taxonomy" id="2099400"/>
    <lineage>
        <taxon>Bacteria</taxon>
        <taxon>Pseudomonadati</taxon>
        <taxon>Pseudomonadota</taxon>
        <taxon>Betaproteobacteria</taxon>
        <taxon>Burkholderiales</taxon>
        <taxon>Oxalobacteraceae</taxon>
        <taxon>Solimicrobium</taxon>
    </lineage>
</organism>
<dbReference type="AlphaFoldDB" id="A0A2S9H0N8"/>
<dbReference type="InterPro" id="IPR051207">
    <property type="entry name" value="ComplexI_NDUFA9_subunit"/>
</dbReference>